<dbReference type="InterPro" id="IPR039422">
    <property type="entry name" value="MarR/SlyA-like"/>
</dbReference>
<dbReference type="EMBL" id="UHFR01000005">
    <property type="protein sequence ID" value="SUN76657.1"/>
    <property type="molecule type" value="Genomic_DNA"/>
</dbReference>
<dbReference type="AlphaFoldDB" id="A0A380KZV9"/>
<keyword evidence="3" id="KW-1185">Reference proteome</keyword>
<dbReference type="PANTHER" id="PTHR33164">
    <property type="entry name" value="TRANSCRIPTIONAL REGULATOR, MARR FAMILY"/>
    <property type="match status" value="1"/>
</dbReference>
<reference evidence="2" key="1">
    <citation type="submission" date="2018-06" db="EMBL/GenBank/DDBJ databases">
        <authorList>
            <consortium name="Pathogen Informatics"/>
            <person name="Doyle S."/>
        </authorList>
    </citation>
    <scope>NUCLEOTIDE SEQUENCE [LARGE SCALE GENOMIC DNA]</scope>
    <source>
        <strain evidence="2">NCTC13765</strain>
    </source>
</reference>
<dbReference type="RefSeq" id="WP_018370795.1">
    <property type="nucleotide sequence ID" value="NZ_UHFR01000005.1"/>
</dbReference>
<organism evidence="2 3">
    <name type="scientific">Streptococcus massiliensis</name>
    <dbReference type="NCBI Taxonomy" id="313439"/>
    <lineage>
        <taxon>Bacteria</taxon>
        <taxon>Bacillati</taxon>
        <taxon>Bacillota</taxon>
        <taxon>Bacilli</taxon>
        <taxon>Lactobacillales</taxon>
        <taxon>Streptococcaceae</taxon>
        <taxon>Streptococcus</taxon>
    </lineage>
</organism>
<dbReference type="Pfam" id="PF12802">
    <property type="entry name" value="MarR_2"/>
    <property type="match status" value="1"/>
</dbReference>
<dbReference type="PANTHER" id="PTHR33164:SF99">
    <property type="entry name" value="MARR FAMILY REGULATORY PROTEIN"/>
    <property type="match status" value="1"/>
</dbReference>
<proteinExistence type="predicted"/>
<dbReference type="OrthoDB" id="384891at2"/>
<dbReference type="PROSITE" id="PS50995">
    <property type="entry name" value="HTH_MARR_2"/>
    <property type="match status" value="1"/>
</dbReference>
<protein>
    <submittedName>
        <fullName evidence="2">MarR family transcriptional regulator</fullName>
    </submittedName>
</protein>
<dbReference type="GO" id="GO:0006950">
    <property type="term" value="P:response to stress"/>
    <property type="evidence" value="ECO:0007669"/>
    <property type="project" value="TreeGrafter"/>
</dbReference>
<feature type="domain" description="HTH marR-type" evidence="1">
    <location>
        <begin position="5"/>
        <end position="141"/>
    </location>
</feature>
<evidence type="ECO:0000313" key="3">
    <source>
        <dbReference type="Proteomes" id="UP000254634"/>
    </source>
</evidence>
<sequence>MGDLNKKPLFELKRTGHRLHLTLQDLARKRDIEFLGGPQGQVIHFLDHREQSCTIKDIERELEISKSVASNLIKRMEKNGFVTIEVSDQDKRSKHVRLTALASDKVQKSRELFDEMDRHMIEGVSEEDFATFLKVLRQFEKNVEKLREGETNG</sequence>
<dbReference type="SUPFAM" id="SSF46785">
    <property type="entry name" value="Winged helix' DNA-binding domain"/>
    <property type="match status" value="1"/>
</dbReference>
<evidence type="ECO:0000313" key="2">
    <source>
        <dbReference type="EMBL" id="SUN76657.1"/>
    </source>
</evidence>
<dbReference type="Proteomes" id="UP000254634">
    <property type="component" value="Unassembled WGS sequence"/>
</dbReference>
<name>A0A380KZV9_9STRE</name>
<accession>A0A380KZV9</accession>
<dbReference type="STRING" id="1123307.GCA_000380065_00113"/>
<dbReference type="Gene3D" id="1.10.10.10">
    <property type="entry name" value="Winged helix-like DNA-binding domain superfamily/Winged helix DNA-binding domain"/>
    <property type="match status" value="1"/>
</dbReference>
<gene>
    <name evidence="2" type="ORF">NCTC13765_01154</name>
</gene>
<dbReference type="InterPro" id="IPR036390">
    <property type="entry name" value="WH_DNA-bd_sf"/>
</dbReference>
<dbReference type="SMART" id="SM00347">
    <property type="entry name" value="HTH_MARR"/>
    <property type="match status" value="1"/>
</dbReference>
<evidence type="ECO:0000259" key="1">
    <source>
        <dbReference type="PROSITE" id="PS50995"/>
    </source>
</evidence>
<dbReference type="InterPro" id="IPR000835">
    <property type="entry name" value="HTH_MarR-typ"/>
</dbReference>
<dbReference type="InterPro" id="IPR036388">
    <property type="entry name" value="WH-like_DNA-bd_sf"/>
</dbReference>
<dbReference type="GO" id="GO:0003700">
    <property type="term" value="F:DNA-binding transcription factor activity"/>
    <property type="evidence" value="ECO:0007669"/>
    <property type="project" value="InterPro"/>
</dbReference>